<reference evidence="1 2" key="1">
    <citation type="submission" date="2017-10" db="EMBL/GenBank/DDBJ databases">
        <title>Bacillus sp. nov., a halophilic bacterium isolated from a Yangshapao Lake.</title>
        <authorList>
            <person name="Wang H."/>
        </authorList>
    </citation>
    <scope>NUCLEOTIDE SEQUENCE [LARGE SCALE GENOMIC DNA]</scope>
    <source>
        <strain evidence="1 2">YSP-3</strain>
    </source>
</reference>
<organism evidence="1 2">
    <name type="scientific">Alteribacter lacisalsi</name>
    <dbReference type="NCBI Taxonomy" id="2045244"/>
    <lineage>
        <taxon>Bacteria</taxon>
        <taxon>Bacillati</taxon>
        <taxon>Bacillota</taxon>
        <taxon>Bacilli</taxon>
        <taxon>Bacillales</taxon>
        <taxon>Bacillaceae</taxon>
        <taxon>Alteribacter</taxon>
    </lineage>
</organism>
<dbReference type="OrthoDB" id="2986701at2"/>
<dbReference type="EMBL" id="PDOF01000001">
    <property type="protein sequence ID" value="PYZ97322.1"/>
    <property type="molecule type" value="Genomic_DNA"/>
</dbReference>
<dbReference type="RefSeq" id="WP_110516286.1">
    <property type="nucleotide sequence ID" value="NZ_PDOF01000001.1"/>
</dbReference>
<accession>A0A2W0HJT6</accession>
<dbReference type="Proteomes" id="UP000248066">
    <property type="component" value="Unassembled WGS sequence"/>
</dbReference>
<sequence>MAELEQLKAAYGFDKAEWIVKGEKLSTEKGIKVLRRWENNQLMNWHIQWREAVDNRGVCLTNRMIRTMDGDMAFLDLQGWLTLHDEVTSLFSYEGREHELAELTWAAITVGLKMDGADLKRPFLSEQEIVDAVRKLPARTDPVVMSIMKKTLSEAVSRLEKADRLTRLEESRLPVIDPFTGMAQGREIYGQLFWTFSGRFPEKGLRSAASFMKECCSSFGKERFTTFLESLDNSGVFDEDIYLEILREALVPWEFLGTVEQIGKAGPEDPEKAYLLLEAMYREWEQSRAFVLVLSEWLDGKREKVAN</sequence>
<name>A0A2W0HJT6_9BACI</name>
<gene>
    <name evidence="1" type="ORF">CR205_01590</name>
</gene>
<evidence type="ECO:0000313" key="1">
    <source>
        <dbReference type="EMBL" id="PYZ97322.1"/>
    </source>
</evidence>
<proteinExistence type="predicted"/>
<keyword evidence="2" id="KW-1185">Reference proteome</keyword>
<dbReference type="AlphaFoldDB" id="A0A2W0HJT6"/>
<comment type="caution">
    <text evidence="1">The sequence shown here is derived from an EMBL/GenBank/DDBJ whole genome shotgun (WGS) entry which is preliminary data.</text>
</comment>
<evidence type="ECO:0000313" key="2">
    <source>
        <dbReference type="Proteomes" id="UP000248066"/>
    </source>
</evidence>
<protein>
    <submittedName>
        <fullName evidence="1">Uncharacterized protein</fullName>
    </submittedName>
</protein>